<evidence type="ECO:0000256" key="1">
    <source>
        <dbReference type="PROSITE-ProRule" id="PRU00047"/>
    </source>
</evidence>
<feature type="compositionally biased region" description="Low complexity" evidence="2">
    <location>
        <begin position="240"/>
        <end position="255"/>
    </location>
</feature>
<organism evidence="4 5">
    <name type="scientific">Neodiprion lecontei</name>
    <name type="common">Redheaded pine sawfly</name>
    <dbReference type="NCBI Taxonomy" id="441921"/>
    <lineage>
        <taxon>Eukaryota</taxon>
        <taxon>Metazoa</taxon>
        <taxon>Ecdysozoa</taxon>
        <taxon>Arthropoda</taxon>
        <taxon>Hexapoda</taxon>
        <taxon>Insecta</taxon>
        <taxon>Pterygota</taxon>
        <taxon>Neoptera</taxon>
        <taxon>Endopterygota</taxon>
        <taxon>Hymenoptera</taxon>
        <taxon>Tenthredinoidea</taxon>
        <taxon>Diprionidae</taxon>
        <taxon>Diprioninae</taxon>
        <taxon>Neodiprion</taxon>
    </lineage>
</organism>
<sequence length="357" mass="39705">MAASTSLSGLQTIEKLKGRENYDDWAVAMKAYLTHEDLWDFINPDNAAAVPTDPQKDKKTRAKIILAVERQVYGHVRDLNTARDVWLALKKTYADTGVTRGLQLIKLVTDTKLENCSSEENYIDTIVSAAHQLKSIGLEFPDKGIGAILLNGLPEVYKPMVMALESSKVDLTTDLVKTKILQDVKWFSTEQNNDLAFFSRANAGYKQNRGRRGVQRGRSSLICYRCNRPGHYARNCRRVSGNSSNWSQNNNNSGNNRRDGSGAMAAQGGDEEDEYESAEIEYASVSLIALGTCSSDSWMIDSAASRHMCNNTSRGVPCPLIGERGLDARLVGEPYALVVAGFRAFRSLWWAQYYVTH</sequence>
<keyword evidence="4" id="KW-1185">Reference proteome</keyword>
<keyword evidence="1" id="KW-0863">Zinc-finger</keyword>
<evidence type="ECO:0000256" key="2">
    <source>
        <dbReference type="SAM" id="MobiDB-lite"/>
    </source>
</evidence>
<dbReference type="Pfam" id="PF00098">
    <property type="entry name" value="zf-CCHC"/>
    <property type="match status" value="1"/>
</dbReference>
<reference evidence="5" key="1">
    <citation type="submission" date="2025-08" db="UniProtKB">
        <authorList>
            <consortium name="RefSeq"/>
        </authorList>
    </citation>
    <scope>IDENTIFICATION</scope>
    <source>
        <tissue evidence="5">Thorax and Abdomen</tissue>
    </source>
</reference>
<dbReference type="PANTHER" id="PTHR47481">
    <property type="match status" value="1"/>
</dbReference>
<evidence type="ECO:0000313" key="4">
    <source>
        <dbReference type="Proteomes" id="UP000829291"/>
    </source>
</evidence>
<dbReference type="InterPro" id="IPR036875">
    <property type="entry name" value="Znf_CCHC_sf"/>
</dbReference>
<dbReference type="InterPro" id="IPR001878">
    <property type="entry name" value="Znf_CCHC"/>
</dbReference>
<protein>
    <submittedName>
        <fullName evidence="5">Uncharacterized protein LOC124293440</fullName>
    </submittedName>
</protein>
<dbReference type="RefSeq" id="XP_046590253.1">
    <property type="nucleotide sequence ID" value="XM_046734297.1"/>
</dbReference>
<gene>
    <name evidence="5" type="primary">LOC124293440</name>
</gene>
<dbReference type="GeneID" id="124293440"/>
<dbReference type="Pfam" id="PF14223">
    <property type="entry name" value="Retrotran_gag_2"/>
    <property type="match status" value="1"/>
</dbReference>
<dbReference type="Proteomes" id="UP000829291">
    <property type="component" value="Chromosome 3"/>
</dbReference>
<accession>A0ABM3FQH5</accession>
<dbReference type="Gene3D" id="4.10.60.10">
    <property type="entry name" value="Zinc finger, CCHC-type"/>
    <property type="match status" value="1"/>
</dbReference>
<evidence type="ECO:0000313" key="5">
    <source>
        <dbReference type="RefSeq" id="XP_046590253.1"/>
    </source>
</evidence>
<keyword evidence="1" id="KW-0479">Metal-binding</keyword>
<evidence type="ECO:0000259" key="3">
    <source>
        <dbReference type="PROSITE" id="PS50158"/>
    </source>
</evidence>
<dbReference type="PANTHER" id="PTHR47481:SF30">
    <property type="entry name" value="CCHC-TYPE DOMAIN-CONTAINING PROTEIN"/>
    <property type="match status" value="1"/>
</dbReference>
<proteinExistence type="predicted"/>
<dbReference type="SMART" id="SM00343">
    <property type="entry name" value="ZnF_C2HC"/>
    <property type="match status" value="1"/>
</dbReference>
<name>A0ABM3FQH5_NEOLC</name>
<dbReference type="SUPFAM" id="SSF57756">
    <property type="entry name" value="Retrovirus zinc finger-like domains"/>
    <property type="match status" value="1"/>
</dbReference>
<keyword evidence="1" id="KW-0862">Zinc</keyword>
<dbReference type="PROSITE" id="PS50158">
    <property type="entry name" value="ZF_CCHC"/>
    <property type="match status" value="1"/>
</dbReference>
<feature type="region of interest" description="Disordered" evidence="2">
    <location>
        <begin position="238"/>
        <end position="270"/>
    </location>
</feature>
<feature type="domain" description="CCHC-type" evidence="3">
    <location>
        <begin position="223"/>
        <end position="238"/>
    </location>
</feature>